<dbReference type="Proteomes" id="UP000001727">
    <property type="component" value="Chromosome"/>
</dbReference>
<dbReference type="GeneID" id="60604217"/>
<dbReference type="STRING" id="504474.cu1437"/>
<reference evidence="1 2" key="1">
    <citation type="journal article" date="2008" name="J. Biotechnol.">
        <title>The lifestyle of Corynebacterium urealyticum derived from its complete genome sequence established by pyrosequencing.</title>
        <authorList>
            <person name="Tauch A."/>
            <person name="Trost E."/>
            <person name="Tilker A."/>
            <person name="Ludewig U."/>
            <person name="Schneiker S."/>
            <person name="Goesmann A."/>
            <person name="Arnold W."/>
            <person name="Bekel T."/>
            <person name="Brinkrolf K."/>
            <person name="Brune I."/>
            <person name="Goetker S."/>
            <person name="Kalinowski J."/>
            <person name="Kamp P.-B."/>
            <person name="Lobo F.P."/>
            <person name="Viehoever P."/>
            <person name="Weisshaar B."/>
            <person name="Soriano F."/>
            <person name="Droege M."/>
            <person name="Puehler A."/>
        </authorList>
    </citation>
    <scope>NUCLEOTIDE SEQUENCE [LARGE SCALE GENOMIC DNA]</scope>
    <source>
        <strain evidence="2">ATCC 43042 / DSM 7109</strain>
    </source>
</reference>
<organism evidence="1 2">
    <name type="scientific">Corynebacterium urealyticum (strain ATCC 43042 / DSM 7109)</name>
    <dbReference type="NCBI Taxonomy" id="504474"/>
    <lineage>
        <taxon>Bacteria</taxon>
        <taxon>Bacillati</taxon>
        <taxon>Actinomycetota</taxon>
        <taxon>Actinomycetes</taxon>
        <taxon>Mycobacteriales</taxon>
        <taxon>Corynebacteriaceae</taxon>
        <taxon>Corynebacterium</taxon>
    </lineage>
</organism>
<dbReference type="AlphaFoldDB" id="B1VGU0"/>
<protein>
    <recommendedName>
        <fullName evidence="3">DUF3037 domain-containing protein</fullName>
    </recommendedName>
</protein>
<dbReference type="HOGENOM" id="CLU_085644_0_0_11"/>
<keyword evidence="2" id="KW-1185">Reference proteome</keyword>
<evidence type="ECO:0000313" key="1">
    <source>
        <dbReference type="EMBL" id="CAQ05397.1"/>
    </source>
</evidence>
<accession>B1VGU0</accession>
<dbReference type="eggNOG" id="ENOG50303J0">
    <property type="taxonomic scope" value="Bacteria"/>
</dbReference>
<evidence type="ECO:0000313" key="2">
    <source>
        <dbReference type="Proteomes" id="UP000001727"/>
    </source>
</evidence>
<dbReference type="KEGG" id="cur:cu1437"/>
<sequence length="285" mass="31501">MLIRYWVITVRPTPLSSHRIGVALVGQDAASGRVLFKQPNNVNRALTALGVSPDNLGSIHRLREDVQALQQAQSSLDLSRRLDTKSVFQHLASHWNNAVEVSSERVMSAESLEAGMDSLQDAILGAEQSTPKKRKLTQVRNDVWGAFEEAVGTRAQLLSKPQITTAGDLSQELDIAVSADGAIVELNTSFSFGGKDQRSLKNLIDSWGWKIDKLRQEGARLTTTDNDVIPLAKDTPVSATYWEPKTEEQMESFALATNRWQNLGVEAVARDHIDQHARRLANRIA</sequence>
<evidence type="ECO:0008006" key="3">
    <source>
        <dbReference type="Google" id="ProtNLM"/>
    </source>
</evidence>
<name>B1VGU0_CORU7</name>
<proteinExistence type="predicted"/>
<dbReference type="EMBL" id="AM942444">
    <property type="protein sequence ID" value="CAQ05397.1"/>
    <property type="molecule type" value="Genomic_DNA"/>
</dbReference>
<gene>
    <name evidence="1" type="ordered locus">cu1437</name>
</gene>
<dbReference type="RefSeq" id="WP_012360685.1">
    <property type="nucleotide sequence ID" value="NC_010545.1"/>
</dbReference>